<proteinExistence type="predicted"/>
<organism evidence="2 3">
    <name type="scientific">Didymosphaeria variabile</name>
    <dbReference type="NCBI Taxonomy" id="1932322"/>
    <lineage>
        <taxon>Eukaryota</taxon>
        <taxon>Fungi</taxon>
        <taxon>Dikarya</taxon>
        <taxon>Ascomycota</taxon>
        <taxon>Pezizomycotina</taxon>
        <taxon>Dothideomycetes</taxon>
        <taxon>Pleosporomycetidae</taxon>
        <taxon>Pleosporales</taxon>
        <taxon>Massarineae</taxon>
        <taxon>Didymosphaeriaceae</taxon>
        <taxon>Didymosphaeria</taxon>
    </lineage>
</organism>
<dbReference type="PANTHER" id="PTHR43628:SF1">
    <property type="entry name" value="CHITIN SYNTHASE REGULATORY FACTOR 2-RELATED"/>
    <property type="match status" value="1"/>
</dbReference>
<dbReference type="GO" id="GO:0010972">
    <property type="term" value="P:negative regulation of G2/M transition of mitotic cell cycle"/>
    <property type="evidence" value="ECO:0007669"/>
    <property type="project" value="TreeGrafter"/>
</dbReference>
<feature type="region of interest" description="Disordered" evidence="1">
    <location>
        <begin position="424"/>
        <end position="463"/>
    </location>
</feature>
<dbReference type="RefSeq" id="XP_056066059.1">
    <property type="nucleotide sequence ID" value="XM_056220756.1"/>
</dbReference>
<sequence>MRCVAKHITLRSITCGNQPHTRRIDASEAAITYPRLKMTLKDLLKKKDKVRDEGNVAEQGPTLSPDVPEFQFYRTTTTTHESIEPPAFPGDPTRASQPFLSPAPEHRGFKGRFRRHSNAAESGGGQDNEKGGHRLHFGRTRSASSVNVPENLPAVTGDGVARNEEEEANWEKRATVLISGNTVLKSGANTPTIEVSDPLAPAQQQGGRSRSGSHSVSAAPDDADIQEAIRLHEAGDFAASTKIFGKLADPNGANNALSQVLYGLALRHGWGCEPDMSQAVRYLSVAASNSAEVERLALQAGMKKGGAAKGELVIAMFELGNCFRYAWGTKKDPVAAKQYYETAANLGDTDAMNEVAWCYVEGFGTKKDKVRSELFFLSRVSVLFSTSLPTLPLPACLLRVLTGASLSVYGKIIHSLPHIRTSSSPYQRVTSRSSTSRSSLRPSTLLSPQSVGEPQRPNAVQAN</sequence>
<dbReference type="GeneID" id="80915561"/>
<feature type="region of interest" description="Disordered" evidence="1">
    <location>
        <begin position="117"/>
        <end position="136"/>
    </location>
</feature>
<dbReference type="PANTHER" id="PTHR43628">
    <property type="entry name" value="ACTIVATOR OF C KINASE PROTEIN 1-RELATED"/>
    <property type="match status" value="1"/>
</dbReference>
<dbReference type="SUPFAM" id="SSF81901">
    <property type="entry name" value="HCP-like"/>
    <property type="match status" value="1"/>
</dbReference>
<reference evidence="2" key="1">
    <citation type="submission" date="2022-10" db="EMBL/GenBank/DDBJ databases">
        <title>Tapping the CABI collections for fungal endophytes: first genome assemblies for Collariella, Neodidymelliopsis, Ascochyta clinopodiicola, Didymella pomorum, Didymosphaeria variabile, Neocosmospora piperis and Neocucurbitaria cava.</title>
        <authorList>
            <person name="Hill R."/>
        </authorList>
    </citation>
    <scope>NUCLEOTIDE SEQUENCE</scope>
    <source>
        <strain evidence="2">IMI 356815</strain>
    </source>
</reference>
<dbReference type="OrthoDB" id="2148946at2759"/>
<comment type="caution">
    <text evidence="2">The sequence shown here is derived from an EMBL/GenBank/DDBJ whole genome shotgun (WGS) entry which is preliminary data.</text>
</comment>
<feature type="region of interest" description="Disordered" evidence="1">
    <location>
        <begin position="186"/>
        <end position="219"/>
    </location>
</feature>
<protein>
    <recommendedName>
        <fullName evidence="4">HCP-like protein</fullName>
    </recommendedName>
</protein>
<dbReference type="InterPro" id="IPR006597">
    <property type="entry name" value="Sel1-like"/>
</dbReference>
<keyword evidence="3" id="KW-1185">Reference proteome</keyword>
<dbReference type="EMBL" id="JAPEUX010000009">
    <property type="protein sequence ID" value="KAJ4345895.1"/>
    <property type="molecule type" value="Genomic_DNA"/>
</dbReference>
<evidence type="ECO:0008006" key="4">
    <source>
        <dbReference type="Google" id="ProtNLM"/>
    </source>
</evidence>
<dbReference type="SMART" id="SM00671">
    <property type="entry name" value="SEL1"/>
    <property type="match status" value="3"/>
</dbReference>
<evidence type="ECO:0000256" key="1">
    <source>
        <dbReference type="SAM" id="MobiDB-lite"/>
    </source>
</evidence>
<dbReference type="GO" id="GO:0032153">
    <property type="term" value="C:cell division site"/>
    <property type="evidence" value="ECO:0007669"/>
    <property type="project" value="TreeGrafter"/>
</dbReference>
<dbReference type="Proteomes" id="UP001140513">
    <property type="component" value="Unassembled WGS sequence"/>
</dbReference>
<gene>
    <name evidence="2" type="ORF">N0V89_012031</name>
</gene>
<dbReference type="AlphaFoldDB" id="A0A9W8XCA1"/>
<accession>A0A9W8XCA1</accession>
<name>A0A9W8XCA1_9PLEO</name>
<evidence type="ECO:0000313" key="3">
    <source>
        <dbReference type="Proteomes" id="UP001140513"/>
    </source>
</evidence>
<feature type="compositionally biased region" description="Low complexity" evidence="1">
    <location>
        <begin position="203"/>
        <end position="213"/>
    </location>
</feature>
<dbReference type="InterPro" id="IPR011990">
    <property type="entry name" value="TPR-like_helical_dom_sf"/>
</dbReference>
<dbReference type="Gene3D" id="1.25.40.10">
    <property type="entry name" value="Tetratricopeptide repeat domain"/>
    <property type="match status" value="1"/>
</dbReference>
<feature type="region of interest" description="Disordered" evidence="1">
    <location>
        <begin position="141"/>
        <end position="169"/>
    </location>
</feature>
<dbReference type="Pfam" id="PF08238">
    <property type="entry name" value="Sel1"/>
    <property type="match status" value="3"/>
</dbReference>
<feature type="compositionally biased region" description="Low complexity" evidence="1">
    <location>
        <begin position="430"/>
        <end position="448"/>
    </location>
</feature>
<evidence type="ECO:0000313" key="2">
    <source>
        <dbReference type="EMBL" id="KAJ4345895.1"/>
    </source>
</evidence>
<dbReference type="InterPro" id="IPR052945">
    <property type="entry name" value="Mitotic_Regulator"/>
</dbReference>